<dbReference type="Pfam" id="PF03466">
    <property type="entry name" value="LysR_substrate"/>
    <property type="match status" value="1"/>
</dbReference>
<reference evidence="6" key="1">
    <citation type="submission" date="2016-12" db="EMBL/GenBank/DDBJ databases">
        <title>Isolation and genomic insights into novel planktonic Zetaproteobacteria from stratified waters of the Chesapeake Bay.</title>
        <authorList>
            <person name="McAllister S.M."/>
            <person name="Kato S."/>
            <person name="Chan C.S."/>
            <person name="Chiu B.K."/>
            <person name="Field E.K."/>
        </authorList>
    </citation>
    <scope>NUCLEOTIDE SEQUENCE [LARGE SCALE GENOMIC DNA]</scope>
    <source>
        <strain evidence="6">CP-8</strain>
    </source>
</reference>
<dbReference type="SUPFAM" id="SSF53850">
    <property type="entry name" value="Periplasmic binding protein-like II"/>
    <property type="match status" value="1"/>
</dbReference>
<name>A0A2K8L7I1_9PROT</name>
<dbReference type="SUPFAM" id="SSF46785">
    <property type="entry name" value="Winged helix' DNA-binding domain"/>
    <property type="match status" value="1"/>
</dbReference>
<evidence type="ECO:0000256" key="1">
    <source>
        <dbReference type="ARBA" id="ARBA00009437"/>
    </source>
</evidence>
<dbReference type="AlphaFoldDB" id="A0A2K8L7I1"/>
<evidence type="ECO:0000256" key="2">
    <source>
        <dbReference type="ARBA" id="ARBA00023015"/>
    </source>
</evidence>
<dbReference type="KEGG" id="mfn:Ga0123462_2258"/>
<protein>
    <submittedName>
        <fullName evidence="6">Transcriptional regulator, LysR family</fullName>
    </submittedName>
</protein>
<dbReference type="Pfam" id="PF00126">
    <property type="entry name" value="HTH_1"/>
    <property type="match status" value="1"/>
</dbReference>
<dbReference type="EMBL" id="CP018800">
    <property type="protein sequence ID" value="ATX83092.1"/>
    <property type="molecule type" value="Genomic_DNA"/>
</dbReference>
<dbReference type="PANTHER" id="PTHR30126">
    <property type="entry name" value="HTH-TYPE TRANSCRIPTIONAL REGULATOR"/>
    <property type="match status" value="1"/>
</dbReference>
<dbReference type="Gene3D" id="3.40.190.290">
    <property type="match status" value="1"/>
</dbReference>
<comment type="similarity">
    <text evidence="1">Belongs to the LysR transcriptional regulatory family.</text>
</comment>
<dbReference type="GO" id="GO:0000976">
    <property type="term" value="F:transcription cis-regulatory region binding"/>
    <property type="evidence" value="ECO:0007669"/>
    <property type="project" value="TreeGrafter"/>
</dbReference>
<dbReference type="PROSITE" id="PS50931">
    <property type="entry name" value="HTH_LYSR"/>
    <property type="match status" value="1"/>
</dbReference>
<keyword evidence="3" id="KW-0238">DNA-binding</keyword>
<dbReference type="PANTHER" id="PTHR30126:SF21">
    <property type="entry name" value="TRANSCRIPTIONAL REGULATOR-RELATED"/>
    <property type="match status" value="1"/>
</dbReference>
<dbReference type="OrthoDB" id="5291518at2"/>
<dbReference type="InterPro" id="IPR036390">
    <property type="entry name" value="WH_DNA-bd_sf"/>
</dbReference>
<accession>A0A2K8L7I1</accession>
<evidence type="ECO:0000259" key="5">
    <source>
        <dbReference type="PROSITE" id="PS50931"/>
    </source>
</evidence>
<dbReference type="InterPro" id="IPR005119">
    <property type="entry name" value="LysR_subst-bd"/>
</dbReference>
<gene>
    <name evidence="6" type="ORF">Ga0123462_2258</name>
</gene>
<dbReference type="InterPro" id="IPR000847">
    <property type="entry name" value="LysR_HTH_N"/>
</dbReference>
<dbReference type="FunFam" id="1.10.10.10:FF:000001">
    <property type="entry name" value="LysR family transcriptional regulator"/>
    <property type="match status" value="1"/>
</dbReference>
<dbReference type="Proteomes" id="UP000231637">
    <property type="component" value="Chromosome"/>
</dbReference>
<sequence length="292" mass="32145">MDVDLIRTFVQVAKARHFRKAAEQLFLTQSAVSARIKLLEERLGAKLFERSKHQVSLTTAGVRFMAHAEELLAAWAHACQEVRLPERATASLVAGATDTLWNIFLTDWMITASKAFPEMMIRSELHTPESLMPALLDGSLDIAVMFDAPALPRLYVEELGSISLIMVADRKGLNAEQALQFRFVDVNWGESFAVAMQQHYSHSVPSLLHTSVGKVALELILKSGGAAYLPQQMVSRHISEHKLFPVEGTPAIVRPVYAAMLAGKESDPLLQGTVAQMRSCLDETAGSSPRLP</sequence>
<evidence type="ECO:0000313" key="6">
    <source>
        <dbReference type="EMBL" id="ATX83092.1"/>
    </source>
</evidence>
<feature type="domain" description="HTH lysR-type" evidence="5">
    <location>
        <begin position="1"/>
        <end position="58"/>
    </location>
</feature>
<evidence type="ECO:0000256" key="4">
    <source>
        <dbReference type="ARBA" id="ARBA00023163"/>
    </source>
</evidence>
<organism evidence="6 7">
    <name type="scientific">Mariprofundus ferrinatatus</name>
    <dbReference type="NCBI Taxonomy" id="1921087"/>
    <lineage>
        <taxon>Bacteria</taxon>
        <taxon>Pseudomonadati</taxon>
        <taxon>Pseudomonadota</taxon>
        <taxon>Candidatius Mariprofundia</taxon>
        <taxon>Mariprofundales</taxon>
        <taxon>Mariprofundaceae</taxon>
        <taxon>Mariprofundus</taxon>
    </lineage>
</organism>
<dbReference type="Gene3D" id="1.10.10.10">
    <property type="entry name" value="Winged helix-like DNA-binding domain superfamily/Winged helix DNA-binding domain"/>
    <property type="match status" value="1"/>
</dbReference>
<dbReference type="PRINTS" id="PR00039">
    <property type="entry name" value="HTHLYSR"/>
</dbReference>
<evidence type="ECO:0000256" key="3">
    <source>
        <dbReference type="ARBA" id="ARBA00023125"/>
    </source>
</evidence>
<evidence type="ECO:0000313" key="7">
    <source>
        <dbReference type="Proteomes" id="UP000231637"/>
    </source>
</evidence>
<keyword evidence="7" id="KW-1185">Reference proteome</keyword>
<keyword evidence="2" id="KW-0805">Transcription regulation</keyword>
<dbReference type="GO" id="GO:0003700">
    <property type="term" value="F:DNA-binding transcription factor activity"/>
    <property type="evidence" value="ECO:0007669"/>
    <property type="project" value="InterPro"/>
</dbReference>
<dbReference type="InterPro" id="IPR036388">
    <property type="entry name" value="WH-like_DNA-bd_sf"/>
</dbReference>
<proteinExistence type="inferred from homology"/>
<keyword evidence="4" id="KW-0804">Transcription</keyword>
<dbReference type="RefSeq" id="WP_100266365.1">
    <property type="nucleotide sequence ID" value="NZ_CP018800.1"/>
</dbReference>